<evidence type="ECO:0000313" key="1">
    <source>
        <dbReference type="EMBL" id="GBB87548.1"/>
    </source>
</evidence>
<dbReference type="Proteomes" id="UP000615446">
    <property type="component" value="Unassembled WGS sequence"/>
</dbReference>
<evidence type="ECO:0000313" key="3">
    <source>
        <dbReference type="Proteomes" id="UP000247702"/>
    </source>
</evidence>
<dbReference type="AlphaFoldDB" id="A0A2Z6R447"/>
<protein>
    <submittedName>
        <fullName evidence="1">Uncharacterized protein</fullName>
    </submittedName>
</protein>
<proteinExistence type="predicted"/>
<dbReference type="EMBL" id="BLAL01000262">
    <property type="protein sequence ID" value="GES98155.1"/>
    <property type="molecule type" value="Genomic_DNA"/>
</dbReference>
<reference evidence="1 3" key="1">
    <citation type="submission" date="2017-11" db="EMBL/GenBank/DDBJ databases">
        <title>The genome of Rhizophagus clarus HR1 reveals common genetic basis of auxotrophy among arbuscular mycorrhizal fungi.</title>
        <authorList>
            <person name="Kobayashi Y."/>
        </authorList>
    </citation>
    <scope>NUCLEOTIDE SEQUENCE [LARGE SCALE GENOMIC DNA]</scope>
    <source>
        <strain evidence="1 3">HR1</strain>
    </source>
</reference>
<comment type="caution">
    <text evidence="1">The sequence shown here is derived from an EMBL/GenBank/DDBJ whole genome shotgun (WGS) entry which is preliminary data.</text>
</comment>
<dbReference type="EMBL" id="BEXD01000447">
    <property type="protein sequence ID" value="GBB87548.1"/>
    <property type="molecule type" value="Genomic_DNA"/>
</dbReference>
<name>A0A2Z6R447_9GLOM</name>
<sequence>MDNNKHNSSQNNLGDNKIYSYPDYLPQTSDIQTEHFLTNINCNVNDGSWNHDVVNNPAHTDISLNPNYQQQYYFSNNNSTVSPSQSAVLNDIPNNIDTFSNQQQQNGLNNISQHNYQQPMPTFNVVSPPQFYPHYIEQDPQLTTNVFSLLNSLGIHINSPQTNIIFMPTTDSDIQSRLQQVHTYLNNNFSSTNNSQT</sequence>
<evidence type="ECO:0000313" key="2">
    <source>
        <dbReference type="EMBL" id="GES98155.1"/>
    </source>
</evidence>
<keyword evidence="3" id="KW-1185">Reference proteome</keyword>
<gene>
    <name evidence="2" type="ORF">RCL2_002471500</name>
    <name evidence="1" type="ORF">RclHR1_01400001</name>
</gene>
<organism evidence="1 3">
    <name type="scientific">Rhizophagus clarus</name>
    <dbReference type="NCBI Taxonomy" id="94130"/>
    <lineage>
        <taxon>Eukaryota</taxon>
        <taxon>Fungi</taxon>
        <taxon>Fungi incertae sedis</taxon>
        <taxon>Mucoromycota</taxon>
        <taxon>Glomeromycotina</taxon>
        <taxon>Glomeromycetes</taxon>
        <taxon>Glomerales</taxon>
        <taxon>Glomeraceae</taxon>
        <taxon>Rhizophagus</taxon>
    </lineage>
</organism>
<reference evidence="2" key="2">
    <citation type="submission" date="2019-10" db="EMBL/GenBank/DDBJ databases">
        <title>Conservation and host-specific expression of non-tandemly repeated heterogenous ribosome RNA gene in arbuscular mycorrhizal fungi.</title>
        <authorList>
            <person name="Maeda T."/>
            <person name="Kobayashi Y."/>
            <person name="Nakagawa T."/>
            <person name="Ezawa T."/>
            <person name="Yamaguchi K."/>
            <person name="Bino T."/>
            <person name="Nishimoto Y."/>
            <person name="Shigenobu S."/>
            <person name="Kawaguchi M."/>
        </authorList>
    </citation>
    <scope>NUCLEOTIDE SEQUENCE</scope>
    <source>
        <strain evidence="2">HR1</strain>
    </source>
</reference>
<accession>A0A2Z6R447</accession>
<dbReference type="Proteomes" id="UP000247702">
    <property type="component" value="Unassembled WGS sequence"/>
</dbReference>